<evidence type="ECO:0000256" key="5">
    <source>
        <dbReference type="ARBA" id="ARBA00022982"/>
    </source>
</evidence>
<evidence type="ECO:0000313" key="9">
    <source>
        <dbReference type="EMBL" id="MBD1388658.1"/>
    </source>
</evidence>
<dbReference type="InterPro" id="IPR037225">
    <property type="entry name" value="Nuo51_FMN-bd_sf"/>
</dbReference>
<proteinExistence type="predicted"/>
<evidence type="ECO:0000256" key="2">
    <source>
        <dbReference type="ARBA" id="ARBA00022485"/>
    </source>
</evidence>
<dbReference type="EMBL" id="JACXAF010000004">
    <property type="protein sequence ID" value="MBD1388658.1"/>
    <property type="molecule type" value="Genomic_DNA"/>
</dbReference>
<evidence type="ECO:0000256" key="6">
    <source>
        <dbReference type="ARBA" id="ARBA00023004"/>
    </source>
</evidence>
<dbReference type="Gene3D" id="3.40.50.11540">
    <property type="entry name" value="NADH-ubiquinone oxidoreductase 51kDa subunit"/>
    <property type="match status" value="1"/>
</dbReference>
<dbReference type="InterPro" id="IPR017054">
    <property type="entry name" value="PduS"/>
</dbReference>
<keyword evidence="2" id="KW-0004">4Fe-4S</keyword>
<name>A0A8J6QHL4_9GAMM</name>
<dbReference type="AlphaFoldDB" id="A0A8J6QHL4"/>
<dbReference type="Pfam" id="PF13534">
    <property type="entry name" value="Fer4_17"/>
    <property type="match status" value="1"/>
</dbReference>
<evidence type="ECO:0000256" key="4">
    <source>
        <dbReference type="ARBA" id="ARBA00022737"/>
    </source>
</evidence>
<evidence type="ECO:0000256" key="1">
    <source>
        <dbReference type="ARBA" id="ARBA00022448"/>
    </source>
</evidence>
<reference evidence="9" key="1">
    <citation type="submission" date="2020-09" db="EMBL/GenBank/DDBJ databases">
        <title>A novel bacterium of genus Neiella, isolated from South China Sea.</title>
        <authorList>
            <person name="Huang H."/>
            <person name="Mo K."/>
            <person name="Hu Y."/>
        </authorList>
    </citation>
    <scope>NUCLEOTIDE SEQUENCE</scope>
    <source>
        <strain evidence="9">HB171785</strain>
    </source>
</reference>
<dbReference type="InterPro" id="IPR010208">
    <property type="entry name" value="Ion_transpt_RnfC/RsxC"/>
</dbReference>
<dbReference type="PANTHER" id="PTHR43034:SF2">
    <property type="entry name" value="ION-TRANSLOCATING OXIDOREDUCTASE COMPLEX SUBUNIT C"/>
    <property type="match status" value="1"/>
</dbReference>
<dbReference type="GO" id="GO:0016020">
    <property type="term" value="C:membrane"/>
    <property type="evidence" value="ECO:0007669"/>
    <property type="project" value="InterPro"/>
</dbReference>
<feature type="domain" description="4Fe-4S ferredoxin-type" evidence="8">
    <location>
        <begin position="248"/>
        <end position="277"/>
    </location>
</feature>
<evidence type="ECO:0000259" key="8">
    <source>
        <dbReference type="PROSITE" id="PS51379"/>
    </source>
</evidence>
<dbReference type="Pfam" id="PF13375">
    <property type="entry name" value="RnfC_N"/>
    <property type="match status" value="1"/>
</dbReference>
<dbReference type="PROSITE" id="PS51379">
    <property type="entry name" value="4FE4S_FER_2"/>
    <property type="match status" value="2"/>
</dbReference>
<evidence type="ECO:0000256" key="7">
    <source>
        <dbReference type="ARBA" id="ARBA00023014"/>
    </source>
</evidence>
<dbReference type="SUPFAM" id="SSF142019">
    <property type="entry name" value="Nqo1 FMN-binding domain-like"/>
    <property type="match status" value="1"/>
</dbReference>
<dbReference type="Pfam" id="PF10531">
    <property type="entry name" value="SLBB"/>
    <property type="match status" value="1"/>
</dbReference>
<dbReference type="Proteomes" id="UP000638014">
    <property type="component" value="Unassembled WGS sequence"/>
</dbReference>
<dbReference type="InterPro" id="IPR019554">
    <property type="entry name" value="Soluble_ligand-bd"/>
</dbReference>
<dbReference type="InterPro" id="IPR026902">
    <property type="entry name" value="RnfC_N"/>
</dbReference>
<evidence type="ECO:0000313" key="10">
    <source>
        <dbReference type="Proteomes" id="UP000638014"/>
    </source>
</evidence>
<dbReference type="InterPro" id="IPR017900">
    <property type="entry name" value="4Fe4S_Fe_S_CS"/>
</dbReference>
<keyword evidence="10" id="KW-1185">Reference proteome</keyword>
<gene>
    <name evidence="9" type="ORF">IC617_04380</name>
</gene>
<dbReference type="Gene3D" id="1.10.1060.10">
    <property type="entry name" value="Alpha-helical ferredoxin"/>
    <property type="match status" value="1"/>
</dbReference>
<organism evidence="9 10">
    <name type="scientific">Neiella litorisoli</name>
    <dbReference type="NCBI Taxonomy" id="2771431"/>
    <lineage>
        <taxon>Bacteria</taxon>
        <taxon>Pseudomonadati</taxon>
        <taxon>Pseudomonadota</taxon>
        <taxon>Gammaproteobacteria</taxon>
        <taxon>Alteromonadales</taxon>
        <taxon>Echinimonadaceae</taxon>
        <taxon>Neiella</taxon>
    </lineage>
</organism>
<keyword evidence="7" id="KW-0411">Iron-sulfur</keyword>
<keyword evidence="3" id="KW-0479">Metal-binding</keyword>
<keyword evidence="1" id="KW-0813">Transport</keyword>
<keyword evidence="5" id="KW-0249">Electron transport</keyword>
<dbReference type="RefSeq" id="WP_191143767.1">
    <property type="nucleotide sequence ID" value="NZ_JACXAF010000004.1"/>
</dbReference>
<dbReference type="PROSITE" id="PS00198">
    <property type="entry name" value="4FE4S_FER_1"/>
    <property type="match status" value="1"/>
</dbReference>
<dbReference type="SUPFAM" id="SSF142984">
    <property type="entry name" value="Nqo1 middle domain-like"/>
    <property type="match status" value="1"/>
</dbReference>
<dbReference type="GO" id="GO:0051539">
    <property type="term" value="F:4 iron, 4 sulfur cluster binding"/>
    <property type="evidence" value="ECO:0007669"/>
    <property type="project" value="UniProtKB-KW"/>
</dbReference>
<keyword evidence="4" id="KW-0677">Repeat</keyword>
<dbReference type="PIRSF" id="PIRSF036408">
    <property type="entry name" value="PduS_prd"/>
    <property type="match status" value="1"/>
</dbReference>
<dbReference type="Pfam" id="PF01512">
    <property type="entry name" value="Complex1_51K"/>
    <property type="match status" value="1"/>
</dbReference>
<dbReference type="GO" id="GO:0046872">
    <property type="term" value="F:metal ion binding"/>
    <property type="evidence" value="ECO:0007669"/>
    <property type="project" value="UniProtKB-KW"/>
</dbReference>
<dbReference type="PANTHER" id="PTHR43034">
    <property type="entry name" value="ION-TRANSLOCATING OXIDOREDUCTASE COMPLEX SUBUNIT C"/>
    <property type="match status" value="1"/>
</dbReference>
<accession>A0A8J6QHL4</accession>
<dbReference type="InterPro" id="IPR017896">
    <property type="entry name" value="4Fe4S_Fe-S-bd"/>
</dbReference>
<dbReference type="GO" id="GO:0009055">
    <property type="term" value="F:electron transfer activity"/>
    <property type="evidence" value="ECO:0007669"/>
    <property type="project" value="InterPro"/>
</dbReference>
<evidence type="ECO:0000256" key="3">
    <source>
        <dbReference type="ARBA" id="ARBA00022723"/>
    </source>
</evidence>
<sequence length="449" mass="47754">MEQQQLLDLVRQGGVVGEGGAGFPAHVKYDAQVDTVIANGCECEPLLYSDQHIMANHAAEIVSAMKAIIKATGASRGAIGIKAKYSQIGQLFEAATQDSNIDVFRMDNFYPAGDEQILVHEVTGQSIPPLGLPKDVGAVVANVATLLAVNNAINGQPVTHKIVTVTGSVAKPSVIRVPIGTSVRACVAACGNETVDDPVYVMGGPMMGKVIDDQQVFDETVISKTSGAIIVLPRGHVIHQAATLPEAIIQKRAATSCIQCRACTELCPRYLIGQEFKPHEVMRALGAGGSKPESIKQAQLCSECGACEAFSCPMGLSPRRINGLLKQKFREHRIQYDGSREIVAEQSQFRDFRKIPTSRLAMKLGIHHYMALHPEFVGDISPATVSIPLQQHIGAPSIATVQVGDEVNEGDCIGVTPEGALGAMIHASMSGKITAVGTSITIQGARREH</sequence>
<dbReference type="InterPro" id="IPR009051">
    <property type="entry name" value="Helical_ferredxn"/>
</dbReference>
<feature type="domain" description="4Fe-4S ferredoxin-type" evidence="8">
    <location>
        <begin position="291"/>
        <end position="322"/>
    </location>
</feature>
<dbReference type="InterPro" id="IPR011538">
    <property type="entry name" value="Nuo51_FMN-bd"/>
</dbReference>
<comment type="caution">
    <text evidence="9">The sequence shown here is derived from an EMBL/GenBank/DDBJ whole genome shotgun (WGS) entry which is preliminary data.</text>
</comment>
<keyword evidence="6" id="KW-0408">Iron</keyword>
<protein>
    <submittedName>
        <fullName evidence="9">SLBB domain-containing protein</fullName>
    </submittedName>
</protein>
<dbReference type="SUPFAM" id="SSF46548">
    <property type="entry name" value="alpha-helical ferredoxin"/>
    <property type="match status" value="1"/>
</dbReference>